<reference evidence="3" key="1">
    <citation type="submission" date="2020-10" db="EMBL/GenBank/DDBJ databases">
        <title>Taxonomic study of unclassified bacteria belonging to the class Ktedonobacteria.</title>
        <authorList>
            <person name="Yabe S."/>
            <person name="Wang C.M."/>
            <person name="Zheng Y."/>
            <person name="Sakai Y."/>
            <person name="Cavaletti L."/>
            <person name="Monciardini P."/>
            <person name="Donadio S."/>
        </authorList>
    </citation>
    <scope>NUCLEOTIDE SEQUENCE</scope>
    <source>
        <strain evidence="3">ID150040</strain>
    </source>
</reference>
<protein>
    <submittedName>
        <fullName evidence="3">Short-chain dehydrogenase</fullName>
    </submittedName>
</protein>
<accession>A0A8J3IQN5</accession>
<evidence type="ECO:0000256" key="2">
    <source>
        <dbReference type="ARBA" id="ARBA00023002"/>
    </source>
</evidence>
<gene>
    <name evidence="3" type="ORF">KSF_090290</name>
</gene>
<dbReference type="InterPro" id="IPR002347">
    <property type="entry name" value="SDR_fam"/>
</dbReference>
<comment type="caution">
    <text evidence="3">The sequence shown here is derived from an EMBL/GenBank/DDBJ whole genome shotgun (WGS) entry which is preliminary data.</text>
</comment>
<dbReference type="PANTHER" id="PTHR43086:SF2">
    <property type="entry name" value="HYDROXYSTEROID DEHYDROGENASE-LIKE PROTEIN 1"/>
    <property type="match status" value="1"/>
</dbReference>
<name>A0A8J3IQN5_9CHLR</name>
<dbReference type="PANTHER" id="PTHR43086">
    <property type="entry name" value="VERY-LONG-CHAIN 3-OXOOACYL-COA REDUCTASE"/>
    <property type="match status" value="1"/>
</dbReference>
<dbReference type="AlphaFoldDB" id="A0A8J3IQN5"/>
<dbReference type="EMBL" id="BNJK01000002">
    <property type="protein sequence ID" value="GHO98981.1"/>
    <property type="molecule type" value="Genomic_DNA"/>
</dbReference>
<dbReference type="PIRSF" id="PIRSF000126">
    <property type="entry name" value="11-beta-HSD1"/>
    <property type="match status" value="1"/>
</dbReference>
<organism evidence="3 4">
    <name type="scientific">Reticulibacter mediterranei</name>
    <dbReference type="NCBI Taxonomy" id="2778369"/>
    <lineage>
        <taxon>Bacteria</taxon>
        <taxon>Bacillati</taxon>
        <taxon>Chloroflexota</taxon>
        <taxon>Ktedonobacteria</taxon>
        <taxon>Ktedonobacterales</taxon>
        <taxon>Reticulibacteraceae</taxon>
        <taxon>Reticulibacter</taxon>
    </lineage>
</organism>
<evidence type="ECO:0000256" key="1">
    <source>
        <dbReference type="ARBA" id="ARBA00022857"/>
    </source>
</evidence>
<proteinExistence type="predicted"/>
<dbReference type="Pfam" id="PF00106">
    <property type="entry name" value="adh_short"/>
    <property type="match status" value="1"/>
</dbReference>
<keyword evidence="1" id="KW-0521">NADP</keyword>
<dbReference type="GO" id="GO:0016491">
    <property type="term" value="F:oxidoreductase activity"/>
    <property type="evidence" value="ECO:0007669"/>
    <property type="project" value="UniProtKB-KW"/>
</dbReference>
<sequence length="279" mass="30382">MKHIDKNIFGPWAVITGASSGIGKEFARQVAASGINLILVARRLSLLEATGEALARDYNIGYRALALDLSQEGFLERLEAATRDLDIGLVVSNAGTANPGPFLSNDPDMMHQTVRLSVLAHLDLTHHFGAKLAARRRGGIILLSGMGASQGVPYMAHDSATRAYVLTLGETLHTELKQHHVQVTVLLPSPTHTPLFEKIGFDAASAPLRPMTAEQCVSEGLTALCAHRPSHVTGALYRVMDRLTPRSLFREMNGRMLHRTIIEKQRGYVGDTQHDVPKS</sequence>
<keyword evidence="4" id="KW-1185">Reference proteome</keyword>
<evidence type="ECO:0000313" key="4">
    <source>
        <dbReference type="Proteomes" id="UP000597444"/>
    </source>
</evidence>
<dbReference type="Gene3D" id="3.40.50.720">
    <property type="entry name" value="NAD(P)-binding Rossmann-like Domain"/>
    <property type="match status" value="1"/>
</dbReference>
<dbReference type="RefSeq" id="WP_220209650.1">
    <property type="nucleotide sequence ID" value="NZ_BNJK01000002.1"/>
</dbReference>
<dbReference type="InterPro" id="IPR036291">
    <property type="entry name" value="NAD(P)-bd_dom_sf"/>
</dbReference>
<keyword evidence="2" id="KW-0560">Oxidoreductase</keyword>
<dbReference type="PRINTS" id="PR00081">
    <property type="entry name" value="GDHRDH"/>
</dbReference>
<dbReference type="Proteomes" id="UP000597444">
    <property type="component" value="Unassembled WGS sequence"/>
</dbReference>
<dbReference type="SUPFAM" id="SSF51735">
    <property type="entry name" value="NAD(P)-binding Rossmann-fold domains"/>
    <property type="match status" value="1"/>
</dbReference>
<dbReference type="GO" id="GO:0030497">
    <property type="term" value="P:fatty acid elongation"/>
    <property type="evidence" value="ECO:0007669"/>
    <property type="project" value="TreeGrafter"/>
</dbReference>
<evidence type="ECO:0000313" key="3">
    <source>
        <dbReference type="EMBL" id="GHO98981.1"/>
    </source>
</evidence>